<sequence length="121" mass="13268">MTARLLLDEHYGEAVAVALRERRFDVVSVVADPALRSASDAMVYAAAAEQGRRVVTENIKDFRPLLMDALARDEPAASLLLVSPRRFPRGSGDRTAAIIAALAAWLERPDADARPIEDWLV</sequence>
<dbReference type="InterPro" id="IPR041049">
    <property type="entry name" value="DUF5615"/>
</dbReference>
<reference evidence="2 3" key="1">
    <citation type="submission" date="2024-02" db="EMBL/GenBank/DDBJ databases">
        <authorList>
            <person name="Saticioglu I.B."/>
        </authorList>
    </citation>
    <scope>NUCLEOTIDE SEQUENCE [LARGE SCALE GENOMIC DNA]</scope>
    <source>
        <strain evidence="2 3">Mu-80</strain>
    </source>
</reference>
<keyword evidence="3" id="KW-1185">Reference proteome</keyword>
<dbReference type="EMBL" id="JBBDGM010000006">
    <property type="protein sequence ID" value="MEJ1088357.1"/>
    <property type="molecule type" value="Genomic_DNA"/>
</dbReference>
<comment type="caution">
    <text evidence="2">The sequence shown here is derived from an EMBL/GenBank/DDBJ whole genome shotgun (WGS) entry which is preliminary data.</text>
</comment>
<protein>
    <submittedName>
        <fullName evidence="2">DUF5615 family PIN-like protein</fullName>
    </submittedName>
</protein>
<feature type="domain" description="DUF5615" evidence="1">
    <location>
        <begin position="4"/>
        <end position="69"/>
    </location>
</feature>
<evidence type="ECO:0000259" key="1">
    <source>
        <dbReference type="Pfam" id="PF18480"/>
    </source>
</evidence>
<dbReference type="Proteomes" id="UP001371224">
    <property type="component" value="Unassembled WGS sequence"/>
</dbReference>
<dbReference type="RefSeq" id="WP_337332024.1">
    <property type="nucleotide sequence ID" value="NZ_JBBDGM010000006.1"/>
</dbReference>
<evidence type="ECO:0000313" key="2">
    <source>
        <dbReference type="EMBL" id="MEJ1088357.1"/>
    </source>
</evidence>
<accession>A0ABU8LAL4</accession>
<proteinExistence type="predicted"/>
<gene>
    <name evidence="2" type="ORF">WDU99_08515</name>
</gene>
<dbReference type="Pfam" id="PF18480">
    <property type="entry name" value="DUF5615"/>
    <property type="match status" value="1"/>
</dbReference>
<name>A0ABU8LAL4_9MICO</name>
<organism evidence="2 3">
    <name type="scientific">Microbacterium bandirmense</name>
    <dbReference type="NCBI Taxonomy" id="3122050"/>
    <lineage>
        <taxon>Bacteria</taxon>
        <taxon>Bacillati</taxon>
        <taxon>Actinomycetota</taxon>
        <taxon>Actinomycetes</taxon>
        <taxon>Micrococcales</taxon>
        <taxon>Microbacteriaceae</taxon>
        <taxon>Microbacterium</taxon>
    </lineage>
</organism>
<evidence type="ECO:0000313" key="3">
    <source>
        <dbReference type="Proteomes" id="UP001371224"/>
    </source>
</evidence>